<proteinExistence type="inferred from homology"/>
<comment type="subcellular location">
    <subcellularLocation>
        <location evidence="1">Membrane</location>
        <topology evidence="1">Multi-pass membrane protein</topology>
    </subcellularLocation>
</comment>
<feature type="transmembrane region" description="Helical" evidence="6">
    <location>
        <begin position="203"/>
        <end position="221"/>
    </location>
</feature>
<feature type="transmembrane region" description="Helical" evidence="6">
    <location>
        <begin position="233"/>
        <end position="252"/>
    </location>
</feature>
<feature type="transmembrane region" description="Helical" evidence="6">
    <location>
        <begin position="86"/>
        <end position="106"/>
    </location>
</feature>
<sequence>MTRLLTALTPIIWGTTYIVTTDFLPPNRPLLAGVLRALPAGLIVLLWFRRLPHGSWWWKSAALGVANIGGFFAFLFLAAYLLPGGVAAIVTNTAPLWVIAMSPLLLGTRLQSVQIIGGIIAVIGVAALVLTPSAELNMGGVLAGLAASICMATGIVLAKKWGAPQGVPQLVVTGWQLTFGGAVLIPFLLAIEGLPDTLSGRNIAGFAYLTIIGALVAYGLWFNGIAKLDVVDVAILGVLSPVTATVIGTVFKGETLTAVQWAGMVMVLVALVVVQTVGTWPRRRTRATTRAR</sequence>
<dbReference type="InterPro" id="IPR050638">
    <property type="entry name" value="AA-Vitamin_Transporters"/>
</dbReference>
<evidence type="ECO:0000256" key="6">
    <source>
        <dbReference type="SAM" id="Phobius"/>
    </source>
</evidence>
<organism evidence="8 9">
    <name type="scientific">Corynebacterium falsenii</name>
    <dbReference type="NCBI Taxonomy" id="108486"/>
    <lineage>
        <taxon>Bacteria</taxon>
        <taxon>Bacillati</taxon>
        <taxon>Actinomycetota</taxon>
        <taxon>Actinomycetes</taxon>
        <taxon>Mycobacteriales</taxon>
        <taxon>Corynebacteriaceae</taxon>
        <taxon>Corynebacterium</taxon>
    </lineage>
</organism>
<gene>
    <name evidence="8" type="ORF">D3M95_02955</name>
</gene>
<feature type="transmembrane region" description="Helical" evidence="6">
    <location>
        <begin position="136"/>
        <end position="158"/>
    </location>
</feature>
<evidence type="ECO:0000313" key="9">
    <source>
        <dbReference type="Proteomes" id="UP000285278"/>
    </source>
</evidence>
<feature type="transmembrane region" description="Helical" evidence="6">
    <location>
        <begin position="30"/>
        <end position="48"/>
    </location>
</feature>
<feature type="transmembrane region" description="Helical" evidence="6">
    <location>
        <begin position="170"/>
        <end position="191"/>
    </location>
</feature>
<comment type="caution">
    <text evidence="8">The sequence shown here is derived from an EMBL/GenBank/DDBJ whole genome shotgun (WGS) entry which is preliminary data.</text>
</comment>
<name>A0A418Q938_9CORY</name>
<evidence type="ECO:0000256" key="4">
    <source>
        <dbReference type="ARBA" id="ARBA00022989"/>
    </source>
</evidence>
<evidence type="ECO:0000313" key="8">
    <source>
        <dbReference type="EMBL" id="RIX36245.1"/>
    </source>
</evidence>
<dbReference type="SUPFAM" id="SSF103481">
    <property type="entry name" value="Multidrug resistance efflux transporter EmrE"/>
    <property type="match status" value="2"/>
</dbReference>
<dbReference type="RefSeq" id="WP_119664369.1">
    <property type="nucleotide sequence ID" value="NZ_JBQQOK010000001.1"/>
</dbReference>
<dbReference type="EMBL" id="QXJK01000002">
    <property type="protein sequence ID" value="RIX36245.1"/>
    <property type="molecule type" value="Genomic_DNA"/>
</dbReference>
<keyword evidence="5 6" id="KW-0472">Membrane</keyword>
<evidence type="ECO:0000256" key="3">
    <source>
        <dbReference type="ARBA" id="ARBA00022692"/>
    </source>
</evidence>
<dbReference type="Proteomes" id="UP000285278">
    <property type="component" value="Unassembled WGS sequence"/>
</dbReference>
<keyword evidence="4 6" id="KW-1133">Transmembrane helix</keyword>
<dbReference type="OrthoDB" id="5430053at2"/>
<dbReference type="PANTHER" id="PTHR32322:SF2">
    <property type="entry name" value="EAMA DOMAIN-CONTAINING PROTEIN"/>
    <property type="match status" value="1"/>
</dbReference>
<feature type="transmembrane region" description="Helical" evidence="6">
    <location>
        <begin position="60"/>
        <end position="80"/>
    </location>
</feature>
<dbReference type="PANTHER" id="PTHR32322">
    <property type="entry name" value="INNER MEMBRANE TRANSPORTER"/>
    <property type="match status" value="1"/>
</dbReference>
<evidence type="ECO:0000256" key="5">
    <source>
        <dbReference type="ARBA" id="ARBA00023136"/>
    </source>
</evidence>
<dbReference type="InterPro" id="IPR000620">
    <property type="entry name" value="EamA_dom"/>
</dbReference>
<feature type="domain" description="EamA" evidence="7">
    <location>
        <begin position="139"/>
        <end position="274"/>
    </location>
</feature>
<feature type="transmembrane region" description="Helical" evidence="6">
    <location>
        <begin position="258"/>
        <end position="280"/>
    </location>
</feature>
<protein>
    <submittedName>
        <fullName evidence="8">EamA family transporter</fullName>
    </submittedName>
</protein>
<evidence type="ECO:0000256" key="2">
    <source>
        <dbReference type="ARBA" id="ARBA00007362"/>
    </source>
</evidence>
<feature type="transmembrane region" description="Helical" evidence="6">
    <location>
        <begin position="113"/>
        <end position="130"/>
    </location>
</feature>
<dbReference type="AlphaFoldDB" id="A0A418Q938"/>
<dbReference type="InterPro" id="IPR037185">
    <property type="entry name" value="EmrE-like"/>
</dbReference>
<evidence type="ECO:0000259" key="7">
    <source>
        <dbReference type="Pfam" id="PF00892"/>
    </source>
</evidence>
<feature type="domain" description="EamA" evidence="7">
    <location>
        <begin position="4"/>
        <end position="129"/>
    </location>
</feature>
<evidence type="ECO:0000256" key="1">
    <source>
        <dbReference type="ARBA" id="ARBA00004141"/>
    </source>
</evidence>
<comment type="similarity">
    <text evidence="2">Belongs to the EamA transporter family.</text>
</comment>
<keyword evidence="9" id="KW-1185">Reference proteome</keyword>
<accession>A0A418Q938</accession>
<dbReference type="GO" id="GO:0016020">
    <property type="term" value="C:membrane"/>
    <property type="evidence" value="ECO:0007669"/>
    <property type="project" value="UniProtKB-SubCell"/>
</dbReference>
<reference evidence="8 9" key="1">
    <citation type="submission" date="2018-09" db="EMBL/GenBank/DDBJ databases">
        <title>Optimization and identification of Corynebacterium falsenii FN1-14 from fish paste.</title>
        <authorList>
            <person name="Daroonpunt R."/>
            <person name="Tanasupawat S."/>
        </authorList>
    </citation>
    <scope>NUCLEOTIDE SEQUENCE [LARGE SCALE GENOMIC DNA]</scope>
    <source>
        <strain evidence="8 9">FN1-14</strain>
    </source>
</reference>
<keyword evidence="3 6" id="KW-0812">Transmembrane</keyword>
<dbReference type="Pfam" id="PF00892">
    <property type="entry name" value="EamA"/>
    <property type="match status" value="2"/>
</dbReference>